<dbReference type="OrthoDB" id="8161at2157"/>
<dbReference type="EMBL" id="AMPO01000011">
    <property type="protein sequence ID" value="EKF84962.1"/>
    <property type="molecule type" value="Genomic_DNA"/>
</dbReference>
<dbReference type="PANTHER" id="PTHR38460:SF1">
    <property type="entry name" value="TAUTOMERASE YOLI-RELATED"/>
    <property type="match status" value="1"/>
</dbReference>
<comment type="caution">
    <text evidence="1">The sequence shown here is derived from an EMBL/GenBank/DDBJ whole genome shotgun (WGS) entry which is preliminary data.</text>
</comment>
<dbReference type="PATRIC" id="fig|1204725.3.peg.2252"/>
<dbReference type="InterPro" id="IPR014347">
    <property type="entry name" value="Tautomerase/MIF_sf"/>
</dbReference>
<protein>
    <submittedName>
        <fullName evidence="1">4-oxalocrotonate tautomerase</fullName>
    </submittedName>
</protein>
<keyword evidence="2" id="KW-1185">Reference proteome</keyword>
<dbReference type="AlphaFoldDB" id="K2R177"/>
<sequence>MCPLVKIEIRKGFSSEYKKSILDGVHQALVDALGIPDSDRFQRIYELDEEDFECPPDRTDAVTLIQITLFPGRSFDAKKKLYHDIVHNLGENPGIDGNDIIIILLEPPMENWGVRGGQPASEVDFGFKIDV</sequence>
<reference evidence="1 2" key="1">
    <citation type="journal article" date="2012" name="J. Bacteriol.">
        <title>Draft genome sequence of Methanobacterium formicicum DSM 3637, an archaebacterium isolated from the methane producer amoeba Pelomyxa palustris.</title>
        <authorList>
            <person name="Gutierrez G."/>
        </authorList>
    </citation>
    <scope>NUCLEOTIDE SEQUENCE [LARGE SCALE GENOMIC DNA]</scope>
    <source>
        <strain evidence="2">DSM 3637 / PP1</strain>
    </source>
</reference>
<dbReference type="Gene3D" id="3.30.429.10">
    <property type="entry name" value="Macrophage Migration Inhibitory Factor"/>
    <property type="match status" value="1"/>
</dbReference>
<organism evidence="1 2">
    <name type="scientific">Methanobacterium formicicum (strain DSM 3637 / PP1)</name>
    <dbReference type="NCBI Taxonomy" id="1204725"/>
    <lineage>
        <taxon>Archaea</taxon>
        <taxon>Methanobacteriati</taxon>
        <taxon>Methanobacteriota</taxon>
        <taxon>Methanomada group</taxon>
        <taxon>Methanobacteria</taxon>
        <taxon>Methanobacteriales</taxon>
        <taxon>Methanobacteriaceae</taxon>
        <taxon>Methanobacterium</taxon>
    </lineage>
</organism>
<dbReference type="Pfam" id="PF14552">
    <property type="entry name" value="Tautomerase_2"/>
    <property type="match status" value="1"/>
</dbReference>
<dbReference type="Proteomes" id="UP000007360">
    <property type="component" value="Unassembled WGS sequence"/>
</dbReference>
<name>K2R177_METFP</name>
<dbReference type="PANTHER" id="PTHR38460">
    <property type="entry name" value="TAUTOMERASE YOLI-RELATED"/>
    <property type="match status" value="1"/>
</dbReference>
<dbReference type="InterPro" id="IPR037479">
    <property type="entry name" value="Tauto_MSAD"/>
</dbReference>
<accession>K2R177</accession>
<dbReference type="SUPFAM" id="SSF55331">
    <property type="entry name" value="Tautomerase/MIF"/>
    <property type="match status" value="1"/>
</dbReference>
<gene>
    <name evidence="1" type="ORF">A994_11212</name>
</gene>
<dbReference type="RefSeq" id="WP_004031722.1">
    <property type="nucleotide sequence ID" value="NZ_AMPO01000011.1"/>
</dbReference>
<proteinExistence type="predicted"/>
<evidence type="ECO:0000313" key="1">
    <source>
        <dbReference type="EMBL" id="EKF84962.1"/>
    </source>
</evidence>
<evidence type="ECO:0000313" key="2">
    <source>
        <dbReference type="Proteomes" id="UP000007360"/>
    </source>
</evidence>